<feature type="compositionally biased region" description="Gly residues" evidence="1">
    <location>
        <begin position="36"/>
        <end position="49"/>
    </location>
</feature>
<comment type="caution">
    <text evidence="3">The sequence shown here is derived from an EMBL/GenBank/DDBJ whole genome shotgun (WGS) entry which is preliminary data.</text>
</comment>
<keyword evidence="2" id="KW-0472">Membrane</keyword>
<keyword evidence="2" id="KW-0812">Transmembrane</keyword>
<protein>
    <submittedName>
        <fullName evidence="3">Uncharacterized membrane protein YhaH (DUF805 family)</fullName>
    </submittedName>
</protein>
<dbReference type="InterPro" id="IPR008523">
    <property type="entry name" value="DUF805"/>
</dbReference>
<name>A0ABS4ZCX1_9ACTN</name>
<evidence type="ECO:0000256" key="1">
    <source>
        <dbReference type="SAM" id="MobiDB-lite"/>
    </source>
</evidence>
<sequence length="306" mass="32204">MSHPGHETHDGSTGDGSPQPQQPQQPGDQQPHGAYDQGGYGAPGAGQGGYAQPSSGATPYGQPGSASSASDPQAWGQSPQGYGQQPYPAQGEQGGYPQQGYEQQASGQQGYGQQGYGQQAYGQPQGHGQDPYGQNPYQQNAYGQPDYGSAWPAQQGGTPTLDQPWYGIGPVDAVKRAFQKYARFDGRASRSEYWWFTLAYTIVGLLLYVPFLVSVGVASENGSSDFPAGAAVILVIGILVFLATIVPSIAVAVRRLHDGGFSGWLYLLSLVPSVGGIVVLVLMVLPSKPEGARYDRQPVGGGYYQG</sequence>
<feature type="compositionally biased region" description="Low complexity" evidence="1">
    <location>
        <begin position="76"/>
        <end position="108"/>
    </location>
</feature>
<keyword evidence="4" id="KW-1185">Reference proteome</keyword>
<dbReference type="PANTHER" id="PTHR34980">
    <property type="entry name" value="INNER MEMBRANE PROTEIN-RELATED-RELATED"/>
    <property type="match status" value="1"/>
</dbReference>
<dbReference type="RefSeq" id="WP_210058178.1">
    <property type="nucleotide sequence ID" value="NZ_BAAAMH010000001.1"/>
</dbReference>
<dbReference type="EMBL" id="JAGIOB010000001">
    <property type="protein sequence ID" value="MBP2418580.1"/>
    <property type="molecule type" value="Genomic_DNA"/>
</dbReference>
<dbReference type="Pfam" id="PF05656">
    <property type="entry name" value="DUF805"/>
    <property type="match status" value="1"/>
</dbReference>
<feature type="transmembrane region" description="Helical" evidence="2">
    <location>
        <begin position="193"/>
        <end position="218"/>
    </location>
</feature>
<proteinExistence type="predicted"/>
<evidence type="ECO:0000256" key="2">
    <source>
        <dbReference type="SAM" id="Phobius"/>
    </source>
</evidence>
<feature type="compositionally biased region" description="Basic and acidic residues" evidence="1">
    <location>
        <begin position="1"/>
        <end position="12"/>
    </location>
</feature>
<evidence type="ECO:0000313" key="4">
    <source>
        <dbReference type="Proteomes" id="UP000758168"/>
    </source>
</evidence>
<feature type="transmembrane region" description="Helical" evidence="2">
    <location>
        <begin position="265"/>
        <end position="285"/>
    </location>
</feature>
<reference evidence="3 4" key="1">
    <citation type="submission" date="2021-03" db="EMBL/GenBank/DDBJ databases">
        <title>Sequencing the genomes of 1000 actinobacteria strains.</title>
        <authorList>
            <person name="Klenk H.-P."/>
        </authorList>
    </citation>
    <scope>NUCLEOTIDE SEQUENCE [LARGE SCALE GENOMIC DNA]</scope>
    <source>
        <strain evidence="3 4">DSM 12936</strain>
    </source>
</reference>
<organism evidence="3 4">
    <name type="scientific">Microlunatus capsulatus</name>
    <dbReference type="NCBI Taxonomy" id="99117"/>
    <lineage>
        <taxon>Bacteria</taxon>
        <taxon>Bacillati</taxon>
        <taxon>Actinomycetota</taxon>
        <taxon>Actinomycetes</taxon>
        <taxon>Propionibacteriales</taxon>
        <taxon>Propionibacteriaceae</taxon>
        <taxon>Microlunatus</taxon>
    </lineage>
</organism>
<feature type="compositionally biased region" description="Low complexity" evidence="1">
    <location>
        <begin position="116"/>
        <end position="129"/>
    </location>
</feature>
<feature type="transmembrane region" description="Helical" evidence="2">
    <location>
        <begin position="230"/>
        <end position="253"/>
    </location>
</feature>
<dbReference type="Proteomes" id="UP000758168">
    <property type="component" value="Unassembled WGS sequence"/>
</dbReference>
<accession>A0ABS4ZCX1</accession>
<dbReference type="PANTHER" id="PTHR34980:SF2">
    <property type="entry name" value="INNER MEMBRANE PROTEIN YHAH-RELATED"/>
    <property type="match status" value="1"/>
</dbReference>
<gene>
    <name evidence="3" type="ORF">JOF54_003502</name>
</gene>
<feature type="compositionally biased region" description="Low complexity" evidence="1">
    <location>
        <begin position="18"/>
        <end position="35"/>
    </location>
</feature>
<keyword evidence="2" id="KW-1133">Transmembrane helix</keyword>
<feature type="region of interest" description="Disordered" evidence="1">
    <location>
        <begin position="1"/>
        <end position="155"/>
    </location>
</feature>
<evidence type="ECO:0000313" key="3">
    <source>
        <dbReference type="EMBL" id="MBP2418580.1"/>
    </source>
</evidence>